<organism evidence="1">
    <name type="scientific">marine sediment metagenome</name>
    <dbReference type="NCBI Taxonomy" id="412755"/>
    <lineage>
        <taxon>unclassified sequences</taxon>
        <taxon>metagenomes</taxon>
        <taxon>ecological metagenomes</taxon>
    </lineage>
</organism>
<comment type="caution">
    <text evidence="1">The sequence shown here is derived from an EMBL/GenBank/DDBJ whole genome shotgun (WGS) entry which is preliminary data.</text>
</comment>
<sequence>GRCLDLNIEQLTFRVIAIPNYVEFNSAISQKTKKWIQDNIKADDVIMFLDSMESYLKGIGKIIRVLPYGAILYDYRSLSVTKFDYCVQDGAKEYKIRSLIFQEDGHLYTHWNSLASRIF</sequence>
<protein>
    <submittedName>
        <fullName evidence="1">Uncharacterized protein</fullName>
    </submittedName>
</protein>
<feature type="non-terminal residue" evidence="1">
    <location>
        <position position="1"/>
    </location>
</feature>
<dbReference type="EMBL" id="BARV01007892">
    <property type="protein sequence ID" value="GAI14101.1"/>
    <property type="molecule type" value="Genomic_DNA"/>
</dbReference>
<proteinExistence type="predicted"/>
<gene>
    <name evidence="1" type="ORF">S06H3_15990</name>
</gene>
<dbReference type="AlphaFoldDB" id="X1M7Q3"/>
<name>X1M7Q3_9ZZZZ</name>
<reference evidence="1" key="1">
    <citation type="journal article" date="2014" name="Front. Microbiol.">
        <title>High frequency of phylogenetically diverse reductive dehalogenase-homologous genes in deep subseafloor sedimentary metagenomes.</title>
        <authorList>
            <person name="Kawai M."/>
            <person name="Futagami T."/>
            <person name="Toyoda A."/>
            <person name="Takaki Y."/>
            <person name="Nishi S."/>
            <person name="Hori S."/>
            <person name="Arai W."/>
            <person name="Tsubouchi T."/>
            <person name="Morono Y."/>
            <person name="Uchiyama I."/>
            <person name="Ito T."/>
            <person name="Fujiyama A."/>
            <person name="Inagaki F."/>
            <person name="Takami H."/>
        </authorList>
    </citation>
    <scope>NUCLEOTIDE SEQUENCE</scope>
    <source>
        <strain evidence="1">Expedition CK06-06</strain>
    </source>
</reference>
<accession>X1M7Q3</accession>
<evidence type="ECO:0000313" key="1">
    <source>
        <dbReference type="EMBL" id="GAI14101.1"/>
    </source>
</evidence>